<gene>
    <name evidence="1" type="ORF">GTA08_BOTSDO09200</name>
</gene>
<evidence type="ECO:0000313" key="1">
    <source>
        <dbReference type="EMBL" id="KAF4302766.1"/>
    </source>
</evidence>
<comment type="caution">
    <text evidence="1">The sequence shown here is derived from an EMBL/GenBank/DDBJ whole genome shotgun (WGS) entry which is preliminary data.</text>
</comment>
<proteinExistence type="predicted"/>
<dbReference type="Proteomes" id="UP000572817">
    <property type="component" value="Unassembled WGS sequence"/>
</dbReference>
<organism evidence="1 2">
    <name type="scientific">Botryosphaeria dothidea</name>
    <dbReference type="NCBI Taxonomy" id="55169"/>
    <lineage>
        <taxon>Eukaryota</taxon>
        <taxon>Fungi</taxon>
        <taxon>Dikarya</taxon>
        <taxon>Ascomycota</taxon>
        <taxon>Pezizomycotina</taxon>
        <taxon>Dothideomycetes</taxon>
        <taxon>Dothideomycetes incertae sedis</taxon>
        <taxon>Botryosphaeriales</taxon>
        <taxon>Botryosphaeriaceae</taxon>
        <taxon>Botryosphaeria</taxon>
    </lineage>
</organism>
<dbReference type="AlphaFoldDB" id="A0A8H4IKA3"/>
<accession>A0A8H4IKA3</accession>
<reference evidence="1" key="1">
    <citation type="submission" date="2020-04" db="EMBL/GenBank/DDBJ databases">
        <title>Genome Assembly and Annotation of Botryosphaeria dothidea sdau 11-99, a Latent Pathogen of Apple Fruit Ring Rot in China.</title>
        <authorList>
            <person name="Yu C."/>
            <person name="Diao Y."/>
            <person name="Lu Q."/>
            <person name="Zhao J."/>
            <person name="Cui S."/>
            <person name="Peng C."/>
            <person name="He B."/>
            <person name="Liu H."/>
        </authorList>
    </citation>
    <scope>NUCLEOTIDE SEQUENCE [LARGE SCALE GENOMIC DNA]</scope>
    <source>
        <strain evidence="1">Sdau11-99</strain>
    </source>
</reference>
<dbReference type="Pfam" id="PF26639">
    <property type="entry name" value="Het-6_barrel"/>
    <property type="match status" value="1"/>
</dbReference>
<sequence length="438" mass="49935">MHMKEIYQRCSVDLLWLGKDASMLEEGAAVMERLGSITELENISKVPERRPPKGWTKALAAIFLKPQRRIAASLQKNQQADDGSLTSSLLDILARFRYTNSTDPRDMVFALLGLASNPLSITPSYHASMREVYVSTAATIINASRNLDLLCQSPWKLFGNTKHDASLPSWVPDFAHPGNPKILFAQRGIYRASGNEELETPCKVTKEGCILLEGWDVITLQVLRKWDGWPPSMDQRVLEWMPNDLLQERIEAGNESLSHFLTPEEEEPCPRSKARGGERGSGFEEYWRTLMVDCTRYPIARLQEEDLKKLRLKWEAWMCLPWVMETEEFGEYGWSRLVRKGKVETWYSVQKQVWEVWPRSFSVLEDGSFAMVPVEAEKGDRVMVLKGAKTPVLLRRAEIAEGQGKEGWALIGACYVDKMMDGEATRKEGNEVREYVIV</sequence>
<dbReference type="PANTHER" id="PTHR24148">
    <property type="entry name" value="ANKYRIN REPEAT DOMAIN-CONTAINING PROTEIN 39 HOMOLOG-RELATED"/>
    <property type="match status" value="1"/>
</dbReference>
<dbReference type="EMBL" id="WWBZ02000062">
    <property type="protein sequence ID" value="KAF4302766.1"/>
    <property type="molecule type" value="Genomic_DNA"/>
</dbReference>
<protein>
    <recommendedName>
        <fullName evidence="3">Heterokaryon incompatibility protein</fullName>
    </recommendedName>
</protein>
<dbReference type="OrthoDB" id="3553147at2759"/>
<evidence type="ECO:0008006" key="3">
    <source>
        <dbReference type="Google" id="ProtNLM"/>
    </source>
</evidence>
<evidence type="ECO:0000313" key="2">
    <source>
        <dbReference type="Proteomes" id="UP000572817"/>
    </source>
</evidence>
<dbReference type="PANTHER" id="PTHR24148:SF77">
    <property type="entry name" value="HETEROKARYON INCOMPATIBILITY DOMAIN-CONTAINING PROTEIN"/>
    <property type="match status" value="1"/>
</dbReference>
<keyword evidence="2" id="KW-1185">Reference proteome</keyword>
<dbReference type="InterPro" id="IPR052895">
    <property type="entry name" value="HetReg/Transcr_Mod"/>
</dbReference>
<name>A0A8H4IKA3_9PEZI</name>